<dbReference type="OrthoDB" id="196243at2759"/>
<evidence type="ECO:0000313" key="3">
    <source>
        <dbReference type="Proteomes" id="UP001165122"/>
    </source>
</evidence>
<dbReference type="Proteomes" id="UP001165122">
    <property type="component" value="Unassembled WGS sequence"/>
</dbReference>
<evidence type="ECO:0000313" key="2">
    <source>
        <dbReference type="EMBL" id="GMI14462.1"/>
    </source>
</evidence>
<comment type="caution">
    <text evidence="2">The sequence shown here is derived from an EMBL/GenBank/DDBJ whole genome shotgun (WGS) entry which is preliminary data.</text>
</comment>
<sequence>MSSPVPNQGPSLSQQEDPNPDPNPVFLTVSNTNNTKHSEISKIANSIDGIPGIFTQMDLLNNFHSRYKTSNIQPTPAHLQSAKTAASLLALLAKTSHPFREALTSVHVGLLPKLFPQVFHDTASPGASPSLPFISLCCLRTLFVLSFHTSATQHTPTLLCRRNVVEALMQYYLSGVGNNVVADLCLRALTRLAVEAIQEVAARIVSSPQALDFFKALSTCIRNQLKNNSESPQTTPTNFDRNALASQMALSLLDMLTSPSSDVDLNNSKKLLCTLAFDGGGLDVTIELLNSNRQAVKKDGGDNDDGDGEGDGEDDEVRYSLSSVKGRNNNNNEDIAKRIILNILEADRPRRAGGVAPAFLRACCMGWLRRAPGVLVGGQTRGDGTMQRISLLMISRALEFGGNKHINFDESGGSKAGDGKRATTMALAQQSTTNALRSGSADNLTKAATKVGRRQSMGRLPTKKQGGGKEGGGGKVQQFMKDTSKLLKSKASTINFVCTSGCLNSITHMLAHYDETVRSYAVVVFEVLLKKFEAGEDMQIALIEQACVPSLFVMCRVGRREYSPSFFLAQKVLTGLSRMVAADESEGGSAPFLTKFGRRCMNTLGVSGSTALRSNISCALLLLTLENAKARQELVSFGQDVGELGLLSVLVGMISTGGRASSGSKPFLSTVDCLISADEREVVEGDGGVGEGSRFYGDFNRCNIDEGIEDPEDLKPLVISVIEEGESVKHRMECPSIVEIGGLVPELAKKLKSQRTAGLEMSVEASSYAAAEEFFSHVACGWVGLEKFRKKYSLDFSIELLRLACFYKSGPLKAAYARTVYDKISRATCARILEEALNSKEMWLATMAFKRIVEDFDGVKREMGGGEGGREFVKVLEKFLTKVV</sequence>
<feature type="compositionally biased region" description="Acidic residues" evidence="1">
    <location>
        <begin position="302"/>
        <end position="316"/>
    </location>
</feature>
<dbReference type="InterPro" id="IPR016024">
    <property type="entry name" value="ARM-type_fold"/>
</dbReference>
<dbReference type="InterPro" id="IPR011989">
    <property type="entry name" value="ARM-like"/>
</dbReference>
<reference evidence="3" key="1">
    <citation type="journal article" date="2023" name="Commun. Biol.">
        <title>Genome analysis of Parmales, the sister group of diatoms, reveals the evolutionary specialization of diatoms from phago-mixotrophs to photoautotrophs.</title>
        <authorList>
            <person name="Ban H."/>
            <person name="Sato S."/>
            <person name="Yoshikawa S."/>
            <person name="Yamada K."/>
            <person name="Nakamura Y."/>
            <person name="Ichinomiya M."/>
            <person name="Sato N."/>
            <person name="Blanc-Mathieu R."/>
            <person name="Endo H."/>
            <person name="Kuwata A."/>
            <person name="Ogata H."/>
        </authorList>
    </citation>
    <scope>NUCLEOTIDE SEQUENCE [LARGE SCALE GENOMIC DNA]</scope>
    <source>
        <strain evidence="3">NIES 3700</strain>
    </source>
</reference>
<dbReference type="Gene3D" id="1.25.10.10">
    <property type="entry name" value="Leucine-rich Repeat Variant"/>
    <property type="match status" value="2"/>
</dbReference>
<feature type="compositionally biased region" description="Polar residues" evidence="1">
    <location>
        <begin position="1"/>
        <end position="17"/>
    </location>
</feature>
<keyword evidence="3" id="KW-1185">Reference proteome</keyword>
<dbReference type="SUPFAM" id="SSF48371">
    <property type="entry name" value="ARM repeat"/>
    <property type="match status" value="1"/>
</dbReference>
<organism evidence="2 3">
    <name type="scientific">Triparma laevis f. longispina</name>
    <dbReference type="NCBI Taxonomy" id="1714387"/>
    <lineage>
        <taxon>Eukaryota</taxon>
        <taxon>Sar</taxon>
        <taxon>Stramenopiles</taxon>
        <taxon>Ochrophyta</taxon>
        <taxon>Bolidophyceae</taxon>
        <taxon>Parmales</taxon>
        <taxon>Triparmaceae</taxon>
        <taxon>Triparma</taxon>
    </lineage>
</organism>
<dbReference type="EMBL" id="BRXW01000213">
    <property type="protein sequence ID" value="GMI14462.1"/>
    <property type="molecule type" value="Genomic_DNA"/>
</dbReference>
<name>A0A9W7KWM7_9STRA</name>
<proteinExistence type="predicted"/>
<accession>A0A9W7KWM7</accession>
<protein>
    <submittedName>
        <fullName evidence="2">Uncharacterized protein</fullName>
    </submittedName>
</protein>
<feature type="region of interest" description="Disordered" evidence="1">
    <location>
        <begin position="295"/>
        <end position="317"/>
    </location>
</feature>
<gene>
    <name evidence="2" type="ORF">TrLO_g2449</name>
</gene>
<feature type="region of interest" description="Disordered" evidence="1">
    <location>
        <begin position="1"/>
        <end position="27"/>
    </location>
</feature>
<evidence type="ECO:0000256" key="1">
    <source>
        <dbReference type="SAM" id="MobiDB-lite"/>
    </source>
</evidence>
<dbReference type="AlphaFoldDB" id="A0A9W7KWM7"/>